<sequence length="205" mass="22639">MSEQVTLKVAKRDEKGKGPNRQLRAEGIVPGVFYSKESNIPVKMALLPLEKAFRKVGTSHLMTLEIEGEEPVPVIIKEMIRHPYKNRIDHVDFYGVNMKKTVRIQVKIVTTGKPEGIDKGGVLTIFRDSIEIECLPSDIPQEISLDVTALDVNDHINIEDIEMPKGATAIFDENFAVVGVAAKAEEASEDGEEAADEPVAEETTE</sequence>
<keyword evidence="10" id="KW-1185">Reference proteome</keyword>
<dbReference type="RefSeq" id="WP_126376704.1">
    <property type="nucleotide sequence ID" value="NZ_AP017378.1"/>
</dbReference>
<feature type="region of interest" description="Disordered" evidence="6">
    <location>
        <begin position="1"/>
        <end position="22"/>
    </location>
</feature>
<feature type="compositionally biased region" description="Acidic residues" evidence="6">
    <location>
        <begin position="187"/>
        <end position="205"/>
    </location>
</feature>
<dbReference type="OrthoDB" id="9786489at2"/>
<dbReference type="Proteomes" id="UP000269883">
    <property type="component" value="Chromosome"/>
</dbReference>
<comment type="function">
    <text evidence="5">This is one of the proteins that binds to the 5S RNA in the ribosome where it forms part of the central protuberance.</text>
</comment>
<organism evidence="9 10">
    <name type="scientific">Desulfovibrio ferrophilus</name>
    <dbReference type="NCBI Taxonomy" id="241368"/>
    <lineage>
        <taxon>Bacteria</taxon>
        <taxon>Pseudomonadati</taxon>
        <taxon>Thermodesulfobacteriota</taxon>
        <taxon>Desulfovibrionia</taxon>
        <taxon>Desulfovibrionales</taxon>
        <taxon>Desulfovibrionaceae</taxon>
        <taxon>Desulfovibrio</taxon>
    </lineage>
</organism>
<keyword evidence="1 5" id="KW-0699">rRNA-binding</keyword>
<dbReference type="Gene3D" id="2.40.240.10">
    <property type="entry name" value="Ribosomal Protein L25, Chain P"/>
    <property type="match status" value="1"/>
</dbReference>
<dbReference type="GO" id="GO:0003735">
    <property type="term" value="F:structural constituent of ribosome"/>
    <property type="evidence" value="ECO:0007669"/>
    <property type="project" value="InterPro"/>
</dbReference>
<dbReference type="InterPro" id="IPR001021">
    <property type="entry name" value="Ribosomal_bL25_long"/>
</dbReference>
<evidence type="ECO:0000256" key="4">
    <source>
        <dbReference type="ARBA" id="ARBA00023274"/>
    </source>
</evidence>
<comment type="subunit">
    <text evidence="5">Part of the 50S ribosomal subunit; part of the 5S rRNA/L5/L18/L25 subcomplex. Contacts the 5S rRNA. Binds to the 5S rRNA independently of L5 and L18.</text>
</comment>
<dbReference type="InterPro" id="IPR020930">
    <property type="entry name" value="Ribosomal_uL5_bac-type"/>
</dbReference>
<dbReference type="InterPro" id="IPR029751">
    <property type="entry name" value="Ribosomal_L25_dom"/>
</dbReference>
<comment type="similarity">
    <text evidence="5">Belongs to the bacterial ribosomal protein bL25 family. CTC subfamily.</text>
</comment>
<protein>
    <recommendedName>
        <fullName evidence="5">Large ribosomal subunit protein bL25</fullName>
    </recommendedName>
    <alternativeName>
        <fullName evidence="5">General stress protein CTC</fullName>
    </alternativeName>
</protein>
<dbReference type="PANTHER" id="PTHR33284">
    <property type="entry name" value="RIBOSOMAL PROTEIN L25/GLN-TRNA SYNTHETASE, ANTI-CODON-BINDING DOMAIN-CONTAINING PROTEIN"/>
    <property type="match status" value="1"/>
</dbReference>
<dbReference type="Gene3D" id="2.170.120.20">
    <property type="entry name" value="Ribosomal protein L25, beta domain"/>
    <property type="match status" value="1"/>
</dbReference>
<evidence type="ECO:0000313" key="10">
    <source>
        <dbReference type="Proteomes" id="UP000269883"/>
    </source>
</evidence>
<keyword evidence="3 5" id="KW-0689">Ribosomal protein</keyword>
<dbReference type="InterPro" id="IPR037121">
    <property type="entry name" value="Ribosomal_bL25_C"/>
</dbReference>
<feature type="domain" description="Large ribosomal subunit protein bL25 beta" evidence="8">
    <location>
        <begin position="102"/>
        <end position="183"/>
    </location>
</feature>
<dbReference type="InterPro" id="IPR011035">
    <property type="entry name" value="Ribosomal_bL25/Gln-tRNA_synth"/>
</dbReference>
<evidence type="ECO:0000256" key="6">
    <source>
        <dbReference type="SAM" id="MobiDB-lite"/>
    </source>
</evidence>
<dbReference type="InterPro" id="IPR020056">
    <property type="entry name" value="Rbsml_bL25/Gln-tRNA_synth_N"/>
</dbReference>
<evidence type="ECO:0000313" key="9">
    <source>
        <dbReference type="EMBL" id="BBD07448.1"/>
    </source>
</evidence>
<evidence type="ECO:0000256" key="1">
    <source>
        <dbReference type="ARBA" id="ARBA00022730"/>
    </source>
</evidence>
<dbReference type="GO" id="GO:0008097">
    <property type="term" value="F:5S rRNA binding"/>
    <property type="evidence" value="ECO:0007669"/>
    <property type="project" value="InterPro"/>
</dbReference>
<dbReference type="InterPro" id="IPR020057">
    <property type="entry name" value="Ribosomal_bL25_b-dom"/>
</dbReference>
<keyword evidence="4 5" id="KW-0687">Ribonucleoprotein</keyword>
<proteinExistence type="inferred from homology"/>
<dbReference type="KEGG" id="dfl:DFE_0722"/>
<dbReference type="Pfam" id="PF01386">
    <property type="entry name" value="Ribosomal_L25p"/>
    <property type="match status" value="1"/>
</dbReference>
<evidence type="ECO:0000259" key="8">
    <source>
        <dbReference type="Pfam" id="PF14693"/>
    </source>
</evidence>
<dbReference type="NCBIfam" id="TIGR00731">
    <property type="entry name" value="bL25_bact_ctc"/>
    <property type="match status" value="1"/>
</dbReference>
<feature type="domain" description="Large ribosomal subunit protein bL25 L25" evidence="7">
    <location>
        <begin position="7"/>
        <end position="93"/>
    </location>
</feature>
<evidence type="ECO:0000256" key="3">
    <source>
        <dbReference type="ARBA" id="ARBA00022980"/>
    </source>
</evidence>
<reference evidence="9 10" key="1">
    <citation type="journal article" date="2018" name="Sci. Adv.">
        <title>Multi-heme cytochromes provide a pathway for survival in energy-limited environments.</title>
        <authorList>
            <person name="Deng X."/>
            <person name="Dohmae N."/>
            <person name="Nealson K.H."/>
            <person name="Hashimoto K."/>
            <person name="Okamoto A."/>
        </authorList>
    </citation>
    <scope>NUCLEOTIDE SEQUENCE [LARGE SCALE GENOMIC DNA]</scope>
    <source>
        <strain evidence="9 10">IS5</strain>
    </source>
</reference>
<evidence type="ECO:0000259" key="7">
    <source>
        <dbReference type="Pfam" id="PF01386"/>
    </source>
</evidence>
<dbReference type="HAMAP" id="MF_01334">
    <property type="entry name" value="Ribosomal_bL25_CTC"/>
    <property type="match status" value="1"/>
</dbReference>
<dbReference type="CDD" id="cd00495">
    <property type="entry name" value="Ribosomal_L25_TL5_CTC"/>
    <property type="match status" value="1"/>
</dbReference>
<keyword evidence="2 5" id="KW-0694">RNA-binding</keyword>
<feature type="region of interest" description="Disordered" evidence="6">
    <location>
        <begin position="183"/>
        <end position="205"/>
    </location>
</feature>
<dbReference type="PANTHER" id="PTHR33284:SF1">
    <property type="entry name" value="RIBOSOMAL PROTEIN L25_GLN-TRNA SYNTHETASE, ANTI-CODON-BINDING DOMAIN-CONTAINING PROTEIN"/>
    <property type="match status" value="1"/>
</dbReference>
<dbReference type="GO" id="GO:0006412">
    <property type="term" value="P:translation"/>
    <property type="evidence" value="ECO:0007669"/>
    <property type="project" value="UniProtKB-UniRule"/>
</dbReference>
<dbReference type="AlphaFoldDB" id="A0A2Z6AW43"/>
<dbReference type="SUPFAM" id="SSF50715">
    <property type="entry name" value="Ribosomal protein L25-like"/>
    <property type="match status" value="1"/>
</dbReference>
<dbReference type="GO" id="GO:0022625">
    <property type="term" value="C:cytosolic large ribosomal subunit"/>
    <property type="evidence" value="ECO:0007669"/>
    <property type="project" value="TreeGrafter"/>
</dbReference>
<dbReference type="EMBL" id="AP017378">
    <property type="protein sequence ID" value="BBD07448.1"/>
    <property type="molecule type" value="Genomic_DNA"/>
</dbReference>
<dbReference type="Pfam" id="PF14693">
    <property type="entry name" value="Ribosomal_TL5_C"/>
    <property type="match status" value="1"/>
</dbReference>
<name>A0A2Z6AW43_9BACT</name>
<accession>A0A2Z6AW43</accession>
<evidence type="ECO:0000256" key="2">
    <source>
        <dbReference type="ARBA" id="ARBA00022884"/>
    </source>
</evidence>
<gene>
    <name evidence="5 9" type="primary">rplY</name>
    <name evidence="5" type="synonym">ctc</name>
    <name evidence="9" type="ORF">DFE_0722</name>
</gene>
<evidence type="ECO:0000256" key="5">
    <source>
        <dbReference type="HAMAP-Rule" id="MF_01334"/>
    </source>
</evidence>